<evidence type="ECO:0000256" key="4">
    <source>
        <dbReference type="ARBA" id="ARBA00022857"/>
    </source>
</evidence>
<dbReference type="Pfam" id="PF00743">
    <property type="entry name" value="FMO-like"/>
    <property type="match status" value="1"/>
</dbReference>
<dbReference type="EMBL" id="BAABWU010000006">
    <property type="protein sequence ID" value="GAA6196548.1"/>
    <property type="molecule type" value="Genomic_DNA"/>
</dbReference>
<keyword evidence="3" id="KW-0274">FAD</keyword>
<keyword evidence="2" id="KW-0285">Flavoprotein</keyword>
<reference evidence="8 9" key="1">
    <citation type="submission" date="2024-04" db="EMBL/GenBank/DDBJ databases">
        <title>Draft genome sequence of Pseudophaeobacter arcticus NBRC 116598.</title>
        <authorList>
            <person name="Miyakawa T."/>
            <person name="Kusuya Y."/>
            <person name="Miura T."/>
        </authorList>
    </citation>
    <scope>NUCLEOTIDE SEQUENCE [LARGE SCALE GENOMIC DNA]</scope>
    <source>
        <strain evidence="8 9">SU-CL00105</strain>
    </source>
</reference>
<dbReference type="RefSeq" id="WP_353399494.1">
    <property type="nucleotide sequence ID" value="NZ_BAABWU010000006.1"/>
</dbReference>
<dbReference type="InterPro" id="IPR050346">
    <property type="entry name" value="FMO-like"/>
</dbReference>
<gene>
    <name evidence="8" type="ORF">NBRC116598_19920</name>
</gene>
<evidence type="ECO:0000256" key="2">
    <source>
        <dbReference type="ARBA" id="ARBA00022630"/>
    </source>
</evidence>
<proteinExistence type="inferred from homology"/>
<evidence type="ECO:0000313" key="8">
    <source>
        <dbReference type="EMBL" id="GAA6196548.1"/>
    </source>
</evidence>
<dbReference type="InterPro" id="IPR000960">
    <property type="entry name" value="Flavin_mOase"/>
</dbReference>
<keyword evidence="4" id="KW-0521">NADP</keyword>
<dbReference type="Proteomes" id="UP001441944">
    <property type="component" value="Unassembled WGS sequence"/>
</dbReference>
<organism evidence="8 9">
    <name type="scientific">Pseudophaeobacter arcticus</name>
    <dbReference type="NCBI Taxonomy" id="385492"/>
    <lineage>
        <taxon>Bacteria</taxon>
        <taxon>Pseudomonadati</taxon>
        <taxon>Pseudomonadota</taxon>
        <taxon>Alphaproteobacteria</taxon>
        <taxon>Rhodobacterales</taxon>
        <taxon>Paracoccaceae</taxon>
        <taxon>Pseudophaeobacter</taxon>
    </lineage>
</organism>
<dbReference type="SUPFAM" id="SSF51905">
    <property type="entry name" value="FAD/NAD(P)-binding domain"/>
    <property type="match status" value="2"/>
</dbReference>
<accession>A0ABQ0AKZ7</accession>
<sequence length="448" mass="49854">MTAQTNAAQESVAADRFALIGAGPMGLAMAKLLKEQGIPFQGFELHSDVGGLWDIDAPQSTMYETAHLISSKKMTQFHDFPMAEDVAEYPSHWEMRRYFCDFARHYDLYKDYAFNCQVLSCDPLGGSGDGWRVTWRDGEGQEHSAVFAGVLIANGTLAEPNVPSFKGHFDGEQIHSAQYRDPRQFADKRVLIVGAGNSGCDIAVDAIHHGVSCDISMRRGYYFVPKYVFGKPADTMGGAIRLPMWLKRRVDGMILKWFVGDPQKYGFPKPDYALYESHPVVNSLILFHAGHGDLTVRPDIDHIDGKTVHFTDGSQADYDMILTATGYLLHYPFIDKELLNWQGAAPHLYLNCMHPKRDDLFVLGMVEASGLGWQGRHEQAEMVARYIKGLRDGSAGAAQLKREKSAGFERATGGMNYLKLARMAYYVDKATYRKAVTGWIAALTGGRA</sequence>
<name>A0ABQ0AKZ7_9RHOB</name>
<evidence type="ECO:0000256" key="7">
    <source>
        <dbReference type="ARBA" id="ARBA00035159"/>
    </source>
</evidence>
<keyword evidence="9" id="KW-1185">Reference proteome</keyword>
<evidence type="ECO:0000256" key="3">
    <source>
        <dbReference type="ARBA" id="ARBA00022827"/>
    </source>
</evidence>
<dbReference type="PANTHER" id="PTHR23023">
    <property type="entry name" value="DIMETHYLANILINE MONOOXYGENASE"/>
    <property type="match status" value="1"/>
</dbReference>
<evidence type="ECO:0000256" key="5">
    <source>
        <dbReference type="ARBA" id="ARBA00023002"/>
    </source>
</evidence>
<evidence type="ECO:0000256" key="1">
    <source>
        <dbReference type="ARBA" id="ARBA00009183"/>
    </source>
</evidence>
<dbReference type="Gene3D" id="3.50.50.60">
    <property type="entry name" value="FAD/NAD(P)-binding domain"/>
    <property type="match status" value="1"/>
</dbReference>
<dbReference type="PRINTS" id="PR00370">
    <property type="entry name" value="FMOXYGENASE"/>
</dbReference>
<evidence type="ECO:0000256" key="6">
    <source>
        <dbReference type="ARBA" id="ARBA00034528"/>
    </source>
</evidence>
<comment type="similarity">
    <text evidence="1">Belongs to the FMO family.</text>
</comment>
<dbReference type="InterPro" id="IPR036188">
    <property type="entry name" value="FAD/NAD-bd_sf"/>
</dbReference>
<evidence type="ECO:0000313" key="9">
    <source>
        <dbReference type="Proteomes" id="UP001441944"/>
    </source>
</evidence>
<dbReference type="PIRSF" id="PIRSF000332">
    <property type="entry name" value="FMO"/>
    <property type="match status" value="1"/>
</dbReference>
<dbReference type="InterPro" id="IPR020946">
    <property type="entry name" value="Flavin_mOase-like"/>
</dbReference>
<dbReference type="EC" id="1.14.13.148" evidence="6"/>
<comment type="caution">
    <text evidence="8">The sequence shown here is derived from an EMBL/GenBank/DDBJ whole genome shotgun (WGS) entry which is preliminary data.</text>
</comment>
<keyword evidence="5" id="KW-0560">Oxidoreductase</keyword>
<protein>
    <recommendedName>
        <fullName evidence="7">Trimethylamine monooxygenase</fullName>
        <ecNumber evidence="6">1.14.13.148</ecNumber>
    </recommendedName>
</protein>